<name>A0A378X389_9NOCA</name>
<dbReference type="EMBL" id="UGRU01000001">
    <property type="protein sequence ID" value="SUA47295.1"/>
    <property type="molecule type" value="Genomic_DNA"/>
</dbReference>
<proteinExistence type="predicted"/>
<reference evidence="1 2" key="1">
    <citation type="submission" date="2018-06" db="EMBL/GenBank/DDBJ databases">
        <authorList>
            <consortium name="Pathogen Informatics"/>
            <person name="Doyle S."/>
        </authorList>
    </citation>
    <scope>NUCLEOTIDE SEQUENCE [LARGE SCALE GENOMIC DNA]</scope>
    <source>
        <strain evidence="1 2">NCTC13184</strain>
    </source>
</reference>
<organism evidence="1 2">
    <name type="scientific">Nocardia africana</name>
    <dbReference type="NCBI Taxonomy" id="134964"/>
    <lineage>
        <taxon>Bacteria</taxon>
        <taxon>Bacillati</taxon>
        <taxon>Actinomycetota</taxon>
        <taxon>Actinomycetes</taxon>
        <taxon>Mycobacteriales</taxon>
        <taxon>Nocardiaceae</taxon>
        <taxon>Nocardia</taxon>
    </lineage>
</organism>
<dbReference type="Proteomes" id="UP000255082">
    <property type="component" value="Unassembled WGS sequence"/>
</dbReference>
<gene>
    <name evidence="1" type="ORF">NCTC13184_05836</name>
</gene>
<dbReference type="AlphaFoldDB" id="A0A378X389"/>
<evidence type="ECO:0000313" key="1">
    <source>
        <dbReference type="EMBL" id="SUA47295.1"/>
    </source>
</evidence>
<accession>A0A378X389</accession>
<sequence>MIAPVIPPQTPLQQLIEGARFPHPSPVRVPSADVMYGMSTVGEAGRVLDRKVFAGLGWAPGTRLTVRCDDHGVLVASADPEGPVLVREGFVRIPYRQRRRVNLFIGDRVLLLGRQTRQRLAIAPPAAMEELFAAGLALLEQ</sequence>
<protein>
    <submittedName>
        <fullName evidence="1">Uncharacterized protein</fullName>
    </submittedName>
</protein>
<evidence type="ECO:0000313" key="2">
    <source>
        <dbReference type="Proteomes" id="UP000255082"/>
    </source>
</evidence>